<evidence type="ECO:0000256" key="9">
    <source>
        <dbReference type="ARBA" id="ARBA00042745"/>
    </source>
</evidence>
<dbReference type="InterPro" id="IPR050082">
    <property type="entry name" value="RNA_methyltr_RlmE"/>
</dbReference>
<feature type="domain" description="Ribosomal RNA methyltransferase FtsJ" evidence="13">
    <location>
        <begin position="28"/>
        <end position="202"/>
    </location>
</feature>
<comment type="caution">
    <text evidence="14">The sequence shown here is derived from an EMBL/GenBank/DDBJ whole genome shotgun (WGS) entry which is preliminary data.</text>
</comment>
<feature type="binding site" evidence="11">
    <location>
        <position position="96"/>
    </location>
    <ligand>
        <name>S-adenosyl-L-methionine</name>
        <dbReference type="ChEBI" id="CHEBI:59789"/>
    </ligand>
</feature>
<keyword evidence="15" id="KW-1185">Reference proteome</keyword>
<sequence>MKRRGSSGRWLDRQRKDQFVKQAQDGGWRSRAVFKLEEIDKRDQLIRPGQRIVDLGAAPGGWCQYAARKLKGQGTIIGLDLLPIDALDHVELIQGDFLDDEVLAELSDKVQNKPLDLVLSDMAPNFSGIRDADLARSYELAELALDFAVKHLGQGGAFLVKVFQGADFESYRDQLRAAFAKVAIRKPGASRAESRELYLLARDPISDHNEQEQD</sequence>
<comment type="subcellular location">
    <subcellularLocation>
        <location evidence="11">Cytoplasm</location>
    </subcellularLocation>
</comment>
<dbReference type="InterPro" id="IPR002877">
    <property type="entry name" value="RNA_MeTrfase_FtsJ_dom"/>
</dbReference>
<evidence type="ECO:0000259" key="13">
    <source>
        <dbReference type="Pfam" id="PF01728"/>
    </source>
</evidence>
<evidence type="ECO:0000256" key="2">
    <source>
        <dbReference type="ARBA" id="ARBA00022603"/>
    </source>
</evidence>
<dbReference type="HAMAP" id="MF_01547">
    <property type="entry name" value="RNA_methyltr_E"/>
    <property type="match status" value="1"/>
</dbReference>
<organism evidence="14 15">
    <name type="scientific">Oceanococcus atlanticus</name>
    <dbReference type="NCBI Taxonomy" id="1317117"/>
    <lineage>
        <taxon>Bacteria</taxon>
        <taxon>Pseudomonadati</taxon>
        <taxon>Pseudomonadota</taxon>
        <taxon>Gammaproteobacteria</taxon>
        <taxon>Chromatiales</taxon>
        <taxon>Oceanococcaceae</taxon>
        <taxon>Oceanococcus</taxon>
    </lineage>
</organism>
<evidence type="ECO:0000256" key="6">
    <source>
        <dbReference type="ARBA" id="ARBA00038861"/>
    </source>
</evidence>
<evidence type="ECO:0000256" key="12">
    <source>
        <dbReference type="PIRSR" id="PIRSR005461-1"/>
    </source>
</evidence>
<dbReference type="PANTHER" id="PTHR10920">
    <property type="entry name" value="RIBOSOMAL RNA METHYLTRANSFERASE"/>
    <property type="match status" value="1"/>
</dbReference>
<accession>A0A1Y1SCT9</accession>
<dbReference type="PIRSF" id="PIRSF005461">
    <property type="entry name" value="23S_rRNA_mtase"/>
    <property type="match status" value="1"/>
</dbReference>
<dbReference type="EC" id="2.1.1.166" evidence="6 11"/>
<dbReference type="STRING" id="1317117.ATO7_12703"/>
<keyword evidence="11" id="KW-0963">Cytoplasm</keyword>
<keyword evidence="1 11" id="KW-0698">rRNA processing</keyword>
<evidence type="ECO:0000313" key="14">
    <source>
        <dbReference type="EMBL" id="ORE86156.1"/>
    </source>
</evidence>
<reference evidence="14 15" key="1">
    <citation type="submission" date="2013-04" db="EMBL/GenBank/DDBJ databases">
        <title>Oceanococcus atlanticus 22II-S10r2 Genome Sequencing.</title>
        <authorList>
            <person name="Lai Q."/>
            <person name="Li G."/>
            <person name="Shao Z."/>
        </authorList>
    </citation>
    <scope>NUCLEOTIDE SEQUENCE [LARGE SCALE GENOMIC DNA]</scope>
    <source>
        <strain evidence="14 15">22II-S10r2</strain>
    </source>
</reference>
<dbReference type="AlphaFoldDB" id="A0A1Y1SCT9"/>
<proteinExistence type="inferred from homology"/>
<dbReference type="InterPro" id="IPR015507">
    <property type="entry name" value="rRNA-MeTfrase_E"/>
</dbReference>
<dbReference type="SUPFAM" id="SSF53335">
    <property type="entry name" value="S-adenosyl-L-methionine-dependent methyltransferases"/>
    <property type="match status" value="1"/>
</dbReference>
<evidence type="ECO:0000313" key="15">
    <source>
        <dbReference type="Proteomes" id="UP000192342"/>
    </source>
</evidence>
<feature type="binding site" evidence="11">
    <location>
        <position position="80"/>
    </location>
    <ligand>
        <name>S-adenosyl-L-methionine</name>
        <dbReference type="ChEBI" id="CHEBI:59789"/>
    </ligand>
</feature>
<evidence type="ECO:0000256" key="1">
    <source>
        <dbReference type="ARBA" id="ARBA00022552"/>
    </source>
</evidence>
<evidence type="ECO:0000256" key="10">
    <source>
        <dbReference type="ARBA" id="ARBA00048970"/>
    </source>
</evidence>
<dbReference type="Proteomes" id="UP000192342">
    <property type="component" value="Unassembled WGS sequence"/>
</dbReference>
<gene>
    <name evidence="11 14" type="primary">rrmJ</name>
    <name evidence="11" type="synonym">ftsJ</name>
    <name evidence="11" type="synonym">rlmE</name>
    <name evidence="14" type="ORF">ATO7_12703</name>
</gene>
<keyword evidence="3 11" id="KW-0808">Transferase</keyword>
<feature type="active site" description="Proton acceptor" evidence="11 12">
    <location>
        <position position="161"/>
    </location>
</feature>
<dbReference type="OrthoDB" id="9790080at2"/>
<dbReference type="GO" id="GO:0008650">
    <property type="term" value="F:rRNA (uridine-2'-O-)-methyltransferase activity"/>
    <property type="evidence" value="ECO:0007669"/>
    <property type="project" value="UniProtKB-UniRule"/>
</dbReference>
<evidence type="ECO:0000256" key="4">
    <source>
        <dbReference type="ARBA" id="ARBA00022691"/>
    </source>
</evidence>
<feature type="binding site" evidence="11">
    <location>
        <position position="121"/>
    </location>
    <ligand>
        <name>S-adenosyl-L-methionine</name>
        <dbReference type="ChEBI" id="CHEBI:59789"/>
    </ligand>
</feature>
<evidence type="ECO:0000256" key="11">
    <source>
        <dbReference type="HAMAP-Rule" id="MF_01547"/>
    </source>
</evidence>
<comment type="similarity">
    <text evidence="11">Belongs to the class I-like SAM-binding methyltransferase superfamily. RNA methyltransferase RlmE family.</text>
</comment>
<dbReference type="Gene3D" id="3.40.50.150">
    <property type="entry name" value="Vaccinia Virus protein VP39"/>
    <property type="match status" value="1"/>
</dbReference>
<evidence type="ECO:0000256" key="7">
    <source>
        <dbReference type="ARBA" id="ARBA00041129"/>
    </source>
</evidence>
<dbReference type="GO" id="GO:0005737">
    <property type="term" value="C:cytoplasm"/>
    <property type="evidence" value="ECO:0007669"/>
    <property type="project" value="UniProtKB-SubCell"/>
</dbReference>
<name>A0A1Y1SCT9_9GAMM</name>
<dbReference type="PANTHER" id="PTHR10920:SF18">
    <property type="entry name" value="RRNA METHYLTRANSFERASE 2, MITOCHONDRIAL"/>
    <property type="match status" value="1"/>
</dbReference>
<dbReference type="InterPro" id="IPR029063">
    <property type="entry name" value="SAM-dependent_MTases_sf"/>
</dbReference>
<dbReference type="RefSeq" id="WP_083562291.1">
    <property type="nucleotide sequence ID" value="NZ_AQQV01000003.1"/>
</dbReference>
<keyword evidence="2 11" id="KW-0489">Methyltransferase</keyword>
<evidence type="ECO:0000256" key="3">
    <source>
        <dbReference type="ARBA" id="ARBA00022679"/>
    </source>
</evidence>
<comment type="function">
    <text evidence="5 11">Specifically methylates the uridine in position 2552 of 23S rRNA at the 2'-O position of the ribose in the fully assembled 50S ribosomal subunit.</text>
</comment>
<feature type="binding site" evidence="11">
    <location>
        <position position="60"/>
    </location>
    <ligand>
        <name>S-adenosyl-L-methionine</name>
        <dbReference type="ChEBI" id="CHEBI:59789"/>
    </ligand>
</feature>
<dbReference type="FunFam" id="3.40.50.150:FF:000005">
    <property type="entry name" value="Ribosomal RNA large subunit methyltransferase E"/>
    <property type="match status" value="1"/>
</dbReference>
<dbReference type="EMBL" id="AQQV01000003">
    <property type="protein sequence ID" value="ORE86156.1"/>
    <property type="molecule type" value="Genomic_DNA"/>
</dbReference>
<dbReference type="Pfam" id="PF01728">
    <property type="entry name" value="FtsJ"/>
    <property type="match status" value="1"/>
</dbReference>
<comment type="catalytic activity">
    <reaction evidence="10 11">
        <text>uridine(2552) in 23S rRNA + S-adenosyl-L-methionine = 2'-O-methyluridine(2552) in 23S rRNA + S-adenosyl-L-homocysteine + H(+)</text>
        <dbReference type="Rhea" id="RHEA:42720"/>
        <dbReference type="Rhea" id="RHEA-COMP:10202"/>
        <dbReference type="Rhea" id="RHEA-COMP:10203"/>
        <dbReference type="ChEBI" id="CHEBI:15378"/>
        <dbReference type="ChEBI" id="CHEBI:57856"/>
        <dbReference type="ChEBI" id="CHEBI:59789"/>
        <dbReference type="ChEBI" id="CHEBI:65315"/>
        <dbReference type="ChEBI" id="CHEBI:74478"/>
        <dbReference type="EC" id="2.1.1.166"/>
    </reaction>
</comment>
<feature type="binding site" evidence="11">
    <location>
        <position position="62"/>
    </location>
    <ligand>
        <name>S-adenosyl-L-methionine</name>
        <dbReference type="ChEBI" id="CHEBI:59789"/>
    </ligand>
</feature>
<evidence type="ECO:0000256" key="5">
    <source>
        <dbReference type="ARBA" id="ARBA00037569"/>
    </source>
</evidence>
<keyword evidence="4 11" id="KW-0949">S-adenosyl-L-methionine</keyword>
<evidence type="ECO:0000256" key="8">
    <source>
        <dbReference type="ARBA" id="ARBA00041995"/>
    </source>
</evidence>
<protein>
    <recommendedName>
        <fullName evidence="7 11">Ribosomal RNA large subunit methyltransferase E</fullName>
        <ecNumber evidence="6 11">2.1.1.166</ecNumber>
    </recommendedName>
    <alternativeName>
        <fullName evidence="9 11">23S rRNA Um2552 methyltransferase</fullName>
    </alternativeName>
    <alternativeName>
        <fullName evidence="8 11">rRNA (uridine-2'-O-)-methyltransferase</fullName>
    </alternativeName>
</protein>